<evidence type="ECO:0000256" key="1">
    <source>
        <dbReference type="SAM" id="Phobius"/>
    </source>
</evidence>
<feature type="transmembrane region" description="Helical" evidence="1">
    <location>
        <begin position="239"/>
        <end position="259"/>
    </location>
</feature>
<protein>
    <recommendedName>
        <fullName evidence="4">Glycosyltransferase RgtA/B/C/D-like domain-containing protein</fullName>
    </recommendedName>
</protein>
<dbReference type="Proteomes" id="UP000285569">
    <property type="component" value="Unassembled WGS sequence"/>
</dbReference>
<feature type="transmembrane region" description="Helical" evidence="1">
    <location>
        <begin position="118"/>
        <end position="136"/>
    </location>
</feature>
<evidence type="ECO:0000313" key="2">
    <source>
        <dbReference type="EMBL" id="RHX81993.1"/>
    </source>
</evidence>
<gene>
    <name evidence="2" type="ORF">DLM77_00530</name>
</gene>
<feature type="transmembrane region" description="Helical" evidence="1">
    <location>
        <begin position="209"/>
        <end position="227"/>
    </location>
</feature>
<keyword evidence="1" id="KW-1133">Transmembrane helix</keyword>
<dbReference type="EMBL" id="QHCR01000001">
    <property type="protein sequence ID" value="RHX81993.1"/>
    <property type="molecule type" value="Genomic_DNA"/>
</dbReference>
<feature type="transmembrane region" description="Helical" evidence="1">
    <location>
        <begin position="157"/>
        <end position="177"/>
    </location>
</feature>
<evidence type="ECO:0008006" key="4">
    <source>
        <dbReference type="Google" id="ProtNLM"/>
    </source>
</evidence>
<feature type="transmembrane region" description="Helical" evidence="1">
    <location>
        <begin position="300"/>
        <end position="318"/>
    </location>
</feature>
<comment type="caution">
    <text evidence="2">The sequence shown here is derived from an EMBL/GenBank/DDBJ whole genome shotgun (WGS) entry which is preliminary data.</text>
</comment>
<organism evidence="2 3">
    <name type="scientific">Leptospira yasudae</name>
    <dbReference type="NCBI Taxonomy" id="2202201"/>
    <lineage>
        <taxon>Bacteria</taxon>
        <taxon>Pseudomonadati</taxon>
        <taxon>Spirochaetota</taxon>
        <taxon>Spirochaetia</taxon>
        <taxon>Leptospirales</taxon>
        <taxon>Leptospiraceae</taxon>
        <taxon>Leptospira</taxon>
    </lineage>
</organism>
<evidence type="ECO:0000313" key="3">
    <source>
        <dbReference type="Proteomes" id="UP000285569"/>
    </source>
</evidence>
<name>A0ABX9M9P3_9LEPT</name>
<keyword evidence="1" id="KW-0812">Transmembrane</keyword>
<keyword evidence="1" id="KW-0472">Membrane</keyword>
<reference evidence="3" key="1">
    <citation type="submission" date="2018-05" db="EMBL/GenBank/DDBJ databases">
        <title>Leptospira yasudae sp. nov. and Leptospira stimsonii sp. nov., two pathogenic species of the genus Leptospira isolated from environmental sources.</title>
        <authorList>
            <person name="Casanovas-Massana A."/>
            <person name="Hamond C."/>
            <person name="Santos L.A."/>
            <person name="Hacker K.P."/>
            <person name="Balassiano I."/>
            <person name="Medeiros M.A."/>
            <person name="Reis M.G."/>
            <person name="Ko A.I."/>
            <person name="Wunder E.A."/>
        </authorList>
    </citation>
    <scope>NUCLEOTIDE SEQUENCE [LARGE SCALE GENOMIC DNA]</scope>
    <source>
        <strain evidence="3">B21</strain>
    </source>
</reference>
<proteinExistence type="predicted"/>
<sequence length="516" mass="58518">MKFKNFSYESIQKTASSAGFKIAALILLFAGSLTAAYYTKPDASFAADSLMKVLQAKGWVESDFRSQEVFYLGKRIDSEFHFFPIATATTEQGEKIGPFPIANTLITAPFVWLNHPGWLIYLCAILFCTYIILLYTMTKRFMVSIAAVFATPLFHHFISFSDVAVAALLILLAVLFVHRENSLFSGNHTAPMFLSGTLIGLSCWYRPEALILAVCLCGSAVFAKLFSKQSRFSEDWKHITAFLCGFALIFSTFVLYNFLNYASFLGPRVSSNQSISDFNFPVKVSSIQSLLFAGNGRLGFFGYSPWYVFILLFGFWKWKKASESVRIWILTFCTNLIAVGILTPNDSNIDWGSRYLTCSVFIPLLLLNEIKVPENPKKWIRNLILLGIGILIFYSVNVNLKVIPLMRKIAIQLDRIQNAIPWDRSKVFITQKIHIANTFGLNYLSQTILLIRGPKDLEDILRSHPKETFFLVEDQLDKSLSSLVREKFSAQFVSKEIPSREELLHLTEVTPEQNKK</sequence>
<feature type="transmembrane region" description="Helical" evidence="1">
    <location>
        <begin position="379"/>
        <end position="396"/>
    </location>
</feature>
<dbReference type="InterPro" id="IPR059217">
    <property type="entry name" value="LA3751_2-like"/>
</dbReference>
<feature type="transmembrane region" description="Helical" evidence="1">
    <location>
        <begin position="325"/>
        <end position="343"/>
    </location>
</feature>
<reference evidence="2 3" key="2">
    <citation type="journal article" date="2020" name="Int. J. Syst. Evol. Microbiol.">
        <title>Leptospira yasudae sp. nov. and Leptospira stimsonii sp. nov., two new species of the pathogenic group isolated from environmental sources.</title>
        <authorList>
            <person name="Casanovas-Massana A."/>
            <person name="Hamond C."/>
            <person name="Santos L.A."/>
            <person name="de Oliveira D."/>
            <person name="Hacker K.P."/>
            <person name="Balassiano I."/>
            <person name="Costa F."/>
            <person name="Medeiros M.A."/>
            <person name="Reis M.G."/>
            <person name="Ko A.I."/>
            <person name="Wunder E.A."/>
        </authorList>
    </citation>
    <scope>NUCLEOTIDE SEQUENCE [LARGE SCALE GENOMIC DNA]</scope>
    <source>
        <strain evidence="2 3">B21</strain>
    </source>
</reference>
<feature type="transmembrane region" description="Helical" evidence="1">
    <location>
        <begin position="20"/>
        <end position="39"/>
    </location>
</feature>
<dbReference type="NCBIfam" id="NF047440">
    <property type="entry name" value="LA3751_2_3_fam"/>
    <property type="match status" value="1"/>
</dbReference>
<accession>A0ABX9M9P3</accession>
<keyword evidence="3" id="KW-1185">Reference proteome</keyword>
<dbReference type="RefSeq" id="WP_118954131.1">
    <property type="nucleotide sequence ID" value="NZ_QHCR01000001.1"/>
</dbReference>